<proteinExistence type="predicted"/>
<gene>
    <name evidence="2" type="ORF">PAHAL_5G036700</name>
</gene>
<feature type="region of interest" description="Disordered" evidence="1">
    <location>
        <begin position="1"/>
        <end position="62"/>
    </location>
</feature>
<feature type="compositionally biased region" description="Basic residues" evidence="1">
    <location>
        <begin position="26"/>
        <end position="37"/>
    </location>
</feature>
<dbReference type="Gramene" id="PVH37582">
    <property type="protein sequence ID" value="PVH37582"/>
    <property type="gene ID" value="PAHAL_5G036700"/>
</dbReference>
<feature type="compositionally biased region" description="Polar residues" evidence="1">
    <location>
        <begin position="97"/>
        <end position="126"/>
    </location>
</feature>
<evidence type="ECO:0000256" key="1">
    <source>
        <dbReference type="SAM" id="MobiDB-lite"/>
    </source>
</evidence>
<organism evidence="2">
    <name type="scientific">Panicum hallii</name>
    <dbReference type="NCBI Taxonomy" id="206008"/>
    <lineage>
        <taxon>Eukaryota</taxon>
        <taxon>Viridiplantae</taxon>
        <taxon>Streptophyta</taxon>
        <taxon>Embryophyta</taxon>
        <taxon>Tracheophyta</taxon>
        <taxon>Spermatophyta</taxon>
        <taxon>Magnoliopsida</taxon>
        <taxon>Liliopsida</taxon>
        <taxon>Poales</taxon>
        <taxon>Poaceae</taxon>
        <taxon>PACMAD clade</taxon>
        <taxon>Panicoideae</taxon>
        <taxon>Panicodae</taxon>
        <taxon>Paniceae</taxon>
        <taxon>Panicinae</taxon>
        <taxon>Panicum</taxon>
        <taxon>Panicum sect. Panicum</taxon>
    </lineage>
</organism>
<accession>A0A2T8IIU0</accession>
<feature type="compositionally biased region" description="Basic and acidic residues" evidence="1">
    <location>
        <begin position="14"/>
        <end position="25"/>
    </location>
</feature>
<evidence type="ECO:0000313" key="2">
    <source>
        <dbReference type="EMBL" id="PVH37582.1"/>
    </source>
</evidence>
<reference evidence="2" key="1">
    <citation type="submission" date="2018-04" db="EMBL/GenBank/DDBJ databases">
        <title>WGS assembly of Panicum hallii.</title>
        <authorList>
            <person name="Lovell J."/>
            <person name="Jenkins J."/>
            <person name="Lowry D."/>
            <person name="Mamidi S."/>
            <person name="Sreedasyam A."/>
            <person name="Weng X."/>
            <person name="Barry K."/>
            <person name="Bonette J."/>
            <person name="Campitelli B."/>
            <person name="Daum C."/>
            <person name="Gordon S."/>
            <person name="Gould B."/>
            <person name="Lipzen A."/>
            <person name="Macqueen A."/>
            <person name="Palacio-Mejia J."/>
            <person name="Plott C."/>
            <person name="Shakirov E."/>
            <person name="Shu S."/>
            <person name="Yoshinaga Y."/>
            <person name="Zane M."/>
            <person name="Rokhsar D."/>
            <person name="Grimwood J."/>
            <person name="Schmutz J."/>
            <person name="Juenger T."/>
        </authorList>
    </citation>
    <scope>NUCLEOTIDE SEQUENCE [LARGE SCALE GENOMIC DNA]</scope>
    <source>
        <strain evidence="2">FIL2</strain>
    </source>
</reference>
<sequence length="213" mass="22236">MLIHSPPSIPSHPSVDRDVARLRERERKKKEQSKARKYLALGASACLRPTATPEESPSPPVLAACRQGWQTAGTAAGTVPGGHGTLTADARSITLTLTSKLRPATSSAPTNHAHSSPAKNSKSAFSSGWAGLQGAGAGQGFTTAAAAAAVRGVGQADTPRAASQRWHENTQPLESRAVPRRSVRSRPDCPRPPATTQVKHAKIATPTSPQQLA</sequence>
<dbReference type="EMBL" id="CM008050">
    <property type="protein sequence ID" value="PVH37582.1"/>
    <property type="molecule type" value="Genomic_DNA"/>
</dbReference>
<feature type="compositionally biased region" description="Low complexity" evidence="1">
    <location>
        <begin position="140"/>
        <end position="156"/>
    </location>
</feature>
<name>A0A2T8IIU0_9POAL</name>
<dbReference type="AlphaFoldDB" id="A0A2T8IIU0"/>
<dbReference type="Proteomes" id="UP000243499">
    <property type="component" value="Chromosome 5"/>
</dbReference>
<feature type="region of interest" description="Disordered" evidence="1">
    <location>
        <begin position="97"/>
        <end position="213"/>
    </location>
</feature>
<protein>
    <submittedName>
        <fullName evidence="2">Uncharacterized protein</fullName>
    </submittedName>
</protein>